<evidence type="ECO:0000313" key="2">
    <source>
        <dbReference type="EMBL" id="MFC0624098.1"/>
    </source>
</evidence>
<accession>A0ABV6QHR0</accession>
<dbReference type="Proteomes" id="UP001589890">
    <property type="component" value="Unassembled WGS sequence"/>
</dbReference>
<dbReference type="EMBL" id="JBHLTC010000009">
    <property type="protein sequence ID" value="MFC0624098.1"/>
    <property type="molecule type" value="Genomic_DNA"/>
</dbReference>
<protein>
    <submittedName>
        <fullName evidence="2">DUF4383 domain-containing protein</fullName>
    </submittedName>
</protein>
<reference evidence="2 3" key="1">
    <citation type="submission" date="2024-09" db="EMBL/GenBank/DDBJ databases">
        <authorList>
            <person name="Sun Q."/>
            <person name="Mori K."/>
        </authorList>
    </citation>
    <scope>NUCLEOTIDE SEQUENCE [LARGE SCALE GENOMIC DNA]</scope>
    <source>
        <strain evidence="2 3">CGMCC 1.15906</strain>
    </source>
</reference>
<gene>
    <name evidence="2" type="ORF">ACFFGN_08490</name>
</gene>
<feature type="region of interest" description="Disordered" evidence="1">
    <location>
        <begin position="79"/>
        <end position="98"/>
    </location>
</feature>
<sequence length="98" mass="11018">MALNLLHLVLGLWAFVAARQQRTSIEYLIANGVISLSMHVYGASPLAELLAWSPPARWMHLALTGLTITLAVRSIAHHRDDRPNDDQLHGPRERNPHR</sequence>
<dbReference type="RefSeq" id="WP_380044878.1">
    <property type="nucleotide sequence ID" value="NZ_JBHLTC010000009.1"/>
</dbReference>
<evidence type="ECO:0000313" key="3">
    <source>
        <dbReference type="Proteomes" id="UP001589890"/>
    </source>
</evidence>
<evidence type="ECO:0000256" key="1">
    <source>
        <dbReference type="SAM" id="MobiDB-lite"/>
    </source>
</evidence>
<dbReference type="Pfam" id="PF14325">
    <property type="entry name" value="DUF4383"/>
    <property type="match status" value="1"/>
</dbReference>
<proteinExistence type="predicted"/>
<name>A0ABV6QHR0_9ACTN</name>
<organism evidence="2 3">
    <name type="scientific">Kribbella deserti</name>
    <dbReference type="NCBI Taxonomy" id="1926257"/>
    <lineage>
        <taxon>Bacteria</taxon>
        <taxon>Bacillati</taxon>
        <taxon>Actinomycetota</taxon>
        <taxon>Actinomycetes</taxon>
        <taxon>Propionibacteriales</taxon>
        <taxon>Kribbellaceae</taxon>
        <taxon>Kribbella</taxon>
    </lineage>
</organism>
<keyword evidence="3" id="KW-1185">Reference proteome</keyword>
<comment type="caution">
    <text evidence="2">The sequence shown here is derived from an EMBL/GenBank/DDBJ whole genome shotgun (WGS) entry which is preliminary data.</text>
</comment>